<comment type="subcellular location">
    <subcellularLocation>
        <location evidence="1">Vacuole membrane</location>
        <topology evidence="1">Peripheral membrane protein</topology>
    </subcellularLocation>
</comment>
<evidence type="ECO:0000256" key="2">
    <source>
        <dbReference type="ARBA" id="ARBA00022574"/>
    </source>
</evidence>
<name>A0A383UTB9_BLUHO</name>
<organism evidence="6 7">
    <name type="scientific">Blumeria hordei</name>
    <name type="common">Barley powdery mildew</name>
    <name type="synonym">Blumeria graminis f. sp. hordei</name>
    <dbReference type="NCBI Taxonomy" id="2867405"/>
    <lineage>
        <taxon>Eukaryota</taxon>
        <taxon>Fungi</taxon>
        <taxon>Dikarya</taxon>
        <taxon>Ascomycota</taxon>
        <taxon>Pezizomycotina</taxon>
        <taxon>Leotiomycetes</taxon>
        <taxon>Erysiphales</taxon>
        <taxon>Erysiphaceae</taxon>
        <taxon>Blumeria</taxon>
    </lineage>
</organism>
<comment type="similarity">
    <text evidence="4">Belongs to the WD repeat PROPPIN family.</text>
</comment>
<dbReference type="EMBL" id="UNSH01000051">
    <property type="protein sequence ID" value="SZF03613.1"/>
    <property type="molecule type" value="Genomic_DNA"/>
</dbReference>
<dbReference type="PANTHER" id="PTHR11227">
    <property type="entry name" value="WD-REPEAT PROTEIN INTERACTING WITH PHOSPHOINOSIDES WIPI -RELATED"/>
    <property type="match status" value="1"/>
</dbReference>
<proteinExistence type="inferred from homology"/>
<sequence length="383" mass="41917">MNVRPAIDSTTYPAALSVSFNQDSSCFSVGMDAGFSIFNSDPCQLQVSRDLNAGIHHVQMLGKTNFIALIGNGKSSRFPKNKVMIWDDAKQKIVLQIQTPADIRKVCISKSYICLISLNTVEVHKFQRFPELWHSFETSDNPLGLCCLGNQLVAFPGRTPGQIQLVELTSGNVSIIPAHGSALRALEMSKDSRILASASQTGTLIRIFATHNCARITELRRGVDNAIIFSLAFSPSNKLLAATSDKATIHIFDIPKLSNSFSTGPSNPPEVNSTNITSDGKETNNSRKWGVLGRVPLLPRVFSDIYSFASAHFEIGDDQLHMPSNVDSGLKVPKGILGWIDDEVLIVLSAGLDSRWEKFLIVQNGDGTRHCVRKGWKKHLNAG</sequence>
<dbReference type="Pfam" id="PF21032">
    <property type="entry name" value="PROPPIN"/>
    <property type="match status" value="1"/>
</dbReference>
<dbReference type="Proteomes" id="UP000275772">
    <property type="component" value="Unassembled WGS sequence"/>
</dbReference>
<evidence type="ECO:0000256" key="3">
    <source>
        <dbReference type="ARBA" id="ARBA00022737"/>
    </source>
</evidence>
<evidence type="ECO:0000256" key="1">
    <source>
        <dbReference type="ARBA" id="ARBA00004148"/>
    </source>
</evidence>
<dbReference type="InterPro" id="IPR015943">
    <property type="entry name" value="WD40/YVTN_repeat-like_dom_sf"/>
</dbReference>
<dbReference type="Gene3D" id="2.130.10.10">
    <property type="entry name" value="YVTN repeat-like/Quinoprotein amine dehydrogenase"/>
    <property type="match status" value="1"/>
</dbReference>
<gene>
    <name evidence="6" type="ORF">BLGHR1_14407</name>
</gene>
<dbReference type="VEuPathDB" id="FungiDB:BLGHR1_14407"/>
<dbReference type="GO" id="GO:0005774">
    <property type="term" value="C:vacuolar membrane"/>
    <property type="evidence" value="ECO:0007669"/>
    <property type="project" value="UniProtKB-SubCell"/>
</dbReference>
<evidence type="ECO:0000313" key="6">
    <source>
        <dbReference type="EMBL" id="SZF03613.1"/>
    </source>
</evidence>
<dbReference type="SUPFAM" id="SSF50978">
    <property type="entry name" value="WD40 repeat-like"/>
    <property type="match status" value="1"/>
</dbReference>
<dbReference type="InterPro" id="IPR036322">
    <property type="entry name" value="WD40_repeat_dom_sf"/>
</dbReference>
<dbReference type="AlphaFoldDB" id="A0A383UTB9"/>
<evidence type="ECO:0000256" key="5">
    <source>
        <dbReference type="SAM" id="MobiDB-lite"/>
    </source>
</evidence>
<dbReference type="InterPro" id="IPR001680">
    <property type="entry name" value="WD40_rpt"/>
</dbReference>
<protein>
    <recommendedName>
        <fullName evidence="8">SVP1-like protein 2</fullName>
    </recommendedName>
</protein>
<accession>A0A383UTB9</accession>
<reference evidence="6 7" key="1">
    <citation type="submission" date="2017-11" db="EMBL/GenBank/DDBJ databases">
        <authorList>
            <person name="Kracher B."/>
        </authorList>
    </citation>
    <scope>NUCLEOTIDE SEQUENCE [LARGE SCALE GENOMIC DNA]</scope>
    <source>
        <strain evidence="6 7">RACE1</strain>
    </source>
</reference>
<dbReference type="InterPro" id="IPR048720">
    <property type="entry name" value="PROPPIN"/>
</dbReference>
<evidence type="ECO:0008006" key="8">
    <source>
        <dbReference type="Google" id="ProtNLM"/>
    </source>
</evidence>
<feature type="region of interest" description="Disordered" evidence="5">
    <location>
        <begin position="263"/>
        <end position="282"/>
    </location>
</feature>
<feature type="compositionally biased region" description="Polar residues" evidence="5">
    <location>
        <begin position="263"/>
        <end position="278"/>
    </location>
</feature>
<keyword evidence="2" id="KW-0853">WD repeat</keyword>
<evidence type="ECO:0000313" key="7">
    <source>
        <dbReference type="Proteomes" id="UP000275772"/>
    </source>
</evidence>
<dbReference type="SMART" id="SM00320">
    <property type="entry name" value="WD40"/>
    <property type="match status" value="2"/>
</dbReference>
<keyword evidence="3" id="KW-0677">Repeat</keyword>
<evidence type="ECO:0000256" key="4">
    <source>
        <dbReference type="ARBA" id="ARBA00025740"/>
    </source>
</evidence>